<dbReference type="InterPro" id="IPR000270">
    <property type="entry name" value="PB1_dom"/>
</dbReference>
<keyword evidence="1" id="KW-0862">Zinc</keyword>
<sequence>MGDERVKLAFCFDGCFKRNSNDGRLFYNGGKVKVTFFPRTGSFNQLKAHLSNLTRYDPETMTIMYSDPELPSHMTMVDVSDDGDVANMLETPPPIAMCISNRPIDLYPVENQPSLPKNGPSTRETRSCESMAEQVVLNEGVVAGLKIDHKTEIERNIDPIESPVRMDHYEVVLQQGQEFDDVHICRNYLVDYAISHNFVLRFVKSEVGRVWAKCAADGCSWRVHCSKVGKTGNFRVRRFVNVHSCAGAIGSVHQPLARSQWVARKIKGRLLDQLDLTPRDIIHDVQREYGVTLSYQQAWRGKELALKMRDGSHEKEYTRNITATVGRPVGRPCKKRHIQTEVRDTRPYVCKLCGEEGHNRKTCKKPI</sequence>
<evidence type="ECO:0000313" key="4">
    <source>
        <dbReference type="Proteomes" id="UP000017836"/>
    </source>
</evidence>
<dbReference type="Pfam" id="PF03108">
    <property type="entry name" value="DBD_Tnp_Mut"/>
    <property type="match status" value="1"/>
</dbReference>
<dbReference type="PROSITE" id="PS50158">
    <property type="entry name" value="ZF_CCHC"/>
    <property type="match status" value="1"/>
</dbReference>
<evidence type="ECO:0000256" key="1">
    <source>
        <dbReference type="PROSITE-ProRule" id="PRU00047"/>
    </source>
</evidence>
<name>W1NWA9_AMBTC</name>
<dbReference type="OMA" id="CESMAEQ"/>
<feature type="domain" description="CCHC-type" evidence="2">
    <location>
        <begin position="350"/>
        <end position="365"/>
    </location>
</feature>
<keyword evidence="1" id="KW-0479">Metal-binding</keyword>
<organism evidence="3 4">
    <name type="scientific">Amborella trichopoda</name>
    <dbReference type="NCBI Taxonomy" id="13333"/>
    <lineage>
        <taxon>Eukaryota</taxon>
        <taxon>Viridiplantae</taxon>
        <taxon>Streptophyta</taxon>
        <taxon>Embryophyta</taxon>
        <taxon>Tracheophyta</taxon>
        <taxon>Spermatophyta</taxon>
        <taxon>Magnoliopsida</taxon>
        <taxon>Amborellales</taxon>
        <taxon>Amborellaceae</taxon>
        <taxon>Amborella</taxon>
    </lineage>
</organism>
<dbReference type="AlphaFoldDB" id="W1NWA9"/>
<keyword evidence="1" id="KW-0863">Zinc-finger</keyword>
<gene>
    <name evidence="3" type="ORF">AMTR_s00226p00021430</name>
</gene>
<dbReference type="Pfam" id="PF00564">
    <property type="entry name" value="PB1"/>
    <property type="match status" value="1"/>
</dbReference>
<accession>W1NWA9</accession>
<dbReference type="PANTHER" id="PTHR31973:SF113">
    <property type="entry name" value="PROTEIN FAR1-RELATED SEQUENCE 5-LIKE"/>
    <property type="match status" value="1"/>
</dbReference>
<proteinExistence type="predicted"/>
<dbReference type="KEGG" id="atr:18426993"/>
<evidence type="ECO:0000259" key="2">
    <source>
        <dbReference type="PROSITE" id="PS50158"/>
    </source>
</evidence>
<dbReference type="OrthoDB" id="1904319at2759"/>
<dbReference type="InterPro" id="IPR001878">
    <property type="entry name" value="Znf_CCHC"/>
</dbReference>
<evidence type="ECO:0000313" key="3">
    <source>
        <dbReference type="EMBL" id="ERM98969.1"/>
    </source>
</evidence>
<dbReference type="GO" id="GO:0003676">
    <property type="term" value="F:nucleic acid binding"/>
    <property type="evidence" value="ECO:0007669"/>
    <property type="project" value="InterPro"/>
</dbReference>
<dbReference type="HOGENOM" id="CLU_774795_0_0_1"/>
<dbReference type="GO" id="GO:0008270">
    <property type="term" value="F:zinc ion binding"/>
    <property type="evidence" value="ECO:0007669"/>
    <property type="project" value="UniProtKB-KW"/>
</dbReference>
<dbReference type="Gramene" id="ERM98969">
    <property type="protein sequence ID" value="ERM98969"/>
    <property type="gene ID" value="AMTR_s00226p00021430"/>
</dbReference>
<dbReference type="PANTHER" id="PTHR31973">
    <property type="entry name" value="POLYPROTEIN, PUTATIVE-RELATED"/>
    <property type="match status" value="1"/>
</dbReference>
<dbReference type="EMBL" id="KI395122">
    <property type="protein sequence ID" value="ERM98969.1"/>
    <property type="molecule type" value="Genomic_DNA"/>
</dbReference>
<dbReference type="Proteomes" id="UP000017836">
    <property type="component" value="Unassembled WGS sequence"/>
</dbReference>
<keyword evidence="4" id="KW-1185">Reference proteome</keyword>
<protein>
    <recommendedName>
        <fullName evidence="2">CCHC-type domain-containing protein</fullName>
    </recommendedName>
</protein>
<dbReference type="InterPro" id="IPR004332">
    <property type="entry name" value="Transposase_MuDR"/>
</dbReference>
<reference evidence="4" key="1">
    <citation type="journal article" date="2013" name="Science">
        <title>The Amborella genome and the evolution of flowering plants.</title>
        <authorList>
            <consortium name="Amborella Genome Project"/>
        </authorList>
    </citation>
    <scope>NUCLEOTIDE SEQUENCE [LARGE SCALE GENOMIC DNA]</scope>
</reference>
<dbReference type="CDD" id="cd05992">
    <property type="entry name" value="PB1"/>
    <property type="match status" value="1"/>
</dbReference>